<keyword evidence="6" id="KW-1185">Reference proteome</keyword>
<gene>
    <name evidence="5" type="ORF">HLB29_01795</name>
</gene>
<evidence type="ECO:0000256" key="1">
    <source>
        <dbReference type="ARBA" id="ARBA00001933"/>
    </source>
</evidence>
<dbReference type="RefSeq" id="WP_185623444.1">
    <property type="nucleotide sequence ID" value="NZ_JABGBW010000001.1"/>
</dbReference>
<dbReference type="PANTHER" id="PTHR30511:SF0">
    <property type="entry name" value="ALANINE RACEMASE, CATABOLIC-RELATED"/>
    <property type="match status" value="1"/>
</dbReference>
<name>A0ABR6TJ24_9FIRM</name>
<evidence type="ECO:0000313" key="5">
    <source>
        <dbReference type="EMBL" id="MBC2575416.1"/>
    </source>
</evidence>
<dbReference type="Gene3D" id="2.40.37.10">
    <property type="entry name" value="Lyase, Ornithine Decarboxylase, Chain A, domain 1"/>
    <property type="match status" value="1"/>
</dbReference>
<dbReference type="EMBL" id="JABGBW010000001">
    <property type="protein sequence ID" value="MBC2575416.1"/>
    <property type="molecule type" value="Genomic_DNA"/>
</dbReference>
<reference evidence="5 6" key="1">
    <citation type="submission" date="2020-05" db="EMBL/GenBank/DDBJ databases">
        <title>Draft genome of xy-202 and genomic insight in genome of the genus Peptostreptococcus.</title>
        <authorList>
            <person name="Zhang Z."/>
        </authorList>
    </citation>
    <scope>NUCLEOTIDE SEQUENCE [LARGE SCALE GENOMIC DNA]</scope>
    <source>
        <strain evidence="5 6">DSM 27025</strain>
    </source>
</reference>
<evidence type="ECO:0000259" key="4">
    <source>
        <dbReference type="SMART" id="SM01005"/>
    </source>
</evidence>
<comment type="caution">
    <text evidence="5">The sequence shown here is derived from an EMBL/GenBank/DDBJ whole genome shotgun (WGS) entry which is preliminary data.</text>
</comment>
<dbReference type="Pfam" id="PF00842">
    <property type="entry name" value="Ala_racemase_C"/>
    <property type="match status" value="1"/>
</dbReference>
<dbReference type="InterPro" id="IPR009006">
    <property type="entry name" value="Ala_racemase/Decarboxylase_C"/>
</dbReference>
<sequence>MIEATLKINIAALYNNAKYLIEKTNGGVIATVKNNAYNFGLEKVLHTFYNAGIRAFSTTSLKDSIYIRELYPNVMVFLLNPCEEFELLRKYKISCTLPSYDFLLKNKENMYDIYWHLEWAGIMRRSGCRSEEEFFQALEFASNNNINIDGIWTHFSYADEFDDKNTYLTEKSRWIDIQKKACSLCDFQYVHSQNSPSFARDGKLEGHTHIRPGIFLYGCMPYEIESTSEVYNKIQHVLDLTASVISIINLDLGESIGYCSSYVAEKDNTRLAVINIGYGDGLKRERIKNNIVEINGRRYELVSIMMSHTVAIVDNSVNVGDIARYYGKEIPVHEFTFRGVGSCSEQISYFNHNTLNVVYENIEYLGQVK</sequence>
<dbReference type="PRINTS" id="PR00992">
    <property type="entry name" value="ALARACEMASE"/>
</dbReference>
<dbReference type="SMART" id="SM01005">
    <property type="entry name" value="Ala_racemase_C"/>
    <property type="match status" value="1"/>
</dbReference>
<organism evidence="5 6">
    <name type="scientific">Peptostreptococcus canis</name>
    <dbReference type="NCBI Taxonomy" id="1159213"/>
    <lineage>
        <taxon>Bacteria</taxon>
        <taxon>Bacillati</taxon>
        <taxon>Bacillota</taxon>
        <taxon>Clostridia</taxon>
        <taxon>Peptostreptococcales</taxon>
        <taxon>Peptostreptococcaceae</taxon>
        <taxon>Peptostreptococcus</taxon>
    </lineage>
</organism>
<evidence type="ECO:0000256" key="2">
    <source>
        <dbReference type="ARBA" id="ARBA00022898"/>
    </source>
</evidence>
<dbReference type="InterPro" id="IPR011079">
    <property type="entry name" value="Ala_racemase_C"/>
</dbReference>
<comment type="cofactor">
    <cofactor evidence="1">
        <name>pyridoxal 5'-phosphate</name>
        <dbReference type="ChEBI" id="CHEBI:597326"/>
    </cofactor>
</comment>
<evidence type="ECO:0000313" key="6">
    <source>
        <dbReference type="Proteomes" id="UP000713904"/>
    </source>
</evidence>
<accession>A0ABR6TJ24</accession>
<dbReference type="InterPro" id="IPR029066">
    <property type="entry name" value="PLP-binding_barrel"/>
</dbReference>
<proteinExistence type="predicted"/>
<dbReference type="Proteomes" id="UP000713904">
    <property type="component" value="Unassembled WGS sequence"/>
</dbReference>
<dbReference type="InterPro" id="IPR001608">
    <property type="entry name" value="Ala_racemase_N"/>
</dbReference>
<evidence type="ECO:0000256" key="3">
    <source>
        <dbReference type="ARBA" id="ARBA00023235"/>
    </source>
</evidence>
<protein>
    <submittedName>
        <fullName evidence="5">Alanine racemase</fullName>
    </submittedName>
</protein>
<dbReference type="InterPro" id="IPR000821">
    <property type="entry name" value="Ala_racemase"/>
</dbReference>
<dbReference type="SUPFAM" id="SSF51419">
    <property type="entry name" value="PLP-binding barrel"/>
    <property type="match status" value="1"/>
</dbReference>
<keyword evidence="3" id="KW-0413">Isomerase</keyword>
<dbReference type="SUPFAM" id="SSF50621">
    <property type="entry name" value="Alanine racemase C-terminal domain-like"/>
    <property type="match status" value="1"/>
</dbReference>
<feature type="domain" description="Alanine racemase C-terminal" evidence="4">
    <location>
        <begin position="237"/>
        <end position="360"/>
    </location>
</feature>
<dbReference type="Pfam" id="PF01168">
    <property type="entry name" value="Ala_racemase_N"/>
    <property type="match status" value="1"/>
</dbReference>
<keyword evidence="2" id="KW-0663">Pyridoxal phosphate</keyword>
<dbReference type="PANTHER" id="PTHR30511">
    <property type="entry name" value="ALANINE RACEMASE"/>
    <property type="match status" value="1"/>
</dbReference>
<dbReference type="Gene3D" id="3.20.20.10">
    <property type="entry name" value="Alanine racemase"/>
    <property type="match status" value="1"/>
</dbReference>